<accession>A0A897NKQ4</accession>
<dbReference type="InterPro" id="IPR036890">
    <property type="entry name" value="HATPase_C_sf"/>
</dbReference>
<dbReference type="EMBL" id="CP064788">
    <property type="protein sequence ID" value="QSG10382.1"/>
    <property type="molecule type" value="Genomic_DNA"/>
</dbReference>
<evidence type="ECO:0000313" key="4">
    <source>
        <dbReference type="Proteomes" id="UP000663305"/>
    </source>
</evidence>
<name>A0A897NKQ4_9EURY</name>
<dbReference type="RefSeq" id="WP_229110525.1">
    <property type="nucleotide sequence ID" value="NZ_CP064788.1"/>
</dbReference>
<accession>A0A897NCK6</accession>
<evidence type="ECO:0000313" key="2">
    <source>
        <dbReference type="EMBL" id="QSG13332.1"/>
    </source>
</evidence>
<reference evidence="2 3" key="1">
    <citation type="submission" date="2020-11" db="EMBL/GenBank/DDBJ databases">
        <title>Carbohydrate-dependent, anaerobic sulfur respiration: A novel catabolism in halophilic archaea.</title>
        <authorList>
            <person name="Sorokin D.Y."/>
            <person name="Messina E."/>
            <person name="Smedile F."/>
            <person name="La Cono V."/>
            <person name="Hallsworth J.E."/>
            <person name="Yakimov M.M."/>
        </authorList>
    </citation>
    <scope>NUCLEOTIDE SEQUENCE</scope>
    <source>
        <strain evidence="2">HSR-Bgl</strain>
        <strain evidence="1 3">HSR12-2</strain>
    </source>
</reference>
<proteinExistence type="predicted"/>
<protein>
    <submittedName>
        <fullName evidence="2">Signal transduction histidine kinase, contains PAS domain</fullName>
    </submittedName>
</protein>
<dbReference type="GO" id="GO:0016301">
    <property type="term" value="F:kinase activity"/>
    <property type="evidence" value="ECO:0007669"/>
    <property type="project" value="UniProtKB-KW"/>
</dbReference>
<keyword evidence="2" id="KW-0808">Transferase</keyword>
<keyword evidence="3" id="KW-1185">Reference proteome</keyword>
<dbReference type="SUPFAM" id="SSF55874">
    <property type="entry name" value="ATPase domain of HSP90 chaperone/DNA topoisomerase II/histidine kinase"/>
    <property type="match status" value="1"/>
</dbReference>
<dbReference type="Proteomes" id="UP000662973">
    <property type="component" value="Chromosome"/>
</dbReference>
<evidence type="ECO:0000313" key="3">
    <source>
        <dbReference type="Proteomes" id="UP000662973"/>
    </source>
</evidence>
<sequence>MSSRRSRRYVADDGGGIEPNARERVFEMGYSQAHGRSVSVTDSEAGGARFEFDGVERDA</sequence>
<gene>
    <name evidence="2" type="ORF">HSBGL_2938</name>
    <name evidence="1" type="ORF">HSR122_3013</name>
</gene>
<keyword evidence="2" id="KW-0418">Kinase</keyword>
<dbReference type="Proteomes" id="UP000663305">
    <property type="component" value="Chromosome"/>
</dbReference>
<organism evidence="2 4">
    <name type="scientific">Halapricum desulfuricans</name>
    <dbReference type="NCBI Taxonomy" id="2841257"/>
    <lineage>
        <taxon>Archaea</taxon>
        <taxon>Methanobacteriati</taxon>
        <taxon>Methanobacteriota</taxon>
        <taxon>Stenosarchaea group</taxon>
        <taxon>Halobacteria</taxon>
        <taxon>Halobacteriales</taxon>
        <taxon>Haloarculaceae</taxon>
        <taxon>Halapricum</taxon>
    </lineage>
</organism>
<dbReference type="KEGG" id="hds:HSR122_3013"/>
<dbReference type="GeneID" id="68862457"/>
<evidence type="ECO:0000313" key="1">
    <source>
        <dbReference type="EMBL" id="QSG10382.1"/>
    </source>
</evidence>
<dbReference type="AlphaFoldDB" id="A0A897NKQ4"/>
<dbReference type="EMBL" id="CP064789">
    <property type="protein sequence ID" value="QSG13332.1"/>
    <property type="molecule type" value="Genomic_DNA"/>
</dbReference>